<dbReference type="Proteomes" id="UP000299102">
    <property type="component" value="Unassembled WGS sequence"/>
</dbReference>
<reference evidence="2 3" key="1">
    <citation type="journal article" date="2019" name="Commun. Biol.">
        <title>The bagworm genome reveals a unique fibroin gene that provides high tensile strength.</title>
        <authorList>
            <person name="Kono N."/>
            <person name="Nakamura H."/>
            <person name="Ohtoshi R."/>
            <person name="Tomita M."/>
            <person name="Numata K."/>
            <person name="Arakawa K."/>
        </authorList>
    </citation>
    <scope>NUCLEOTIDE SEQUENCE [LARGE SCALE GENOMIC DNA]</scope>
</reference>
<dbReference type="OrthoDB" id="5876240at2759"/>
<sequence length="130" mass="14494">MLYPKLAAGTGDLDGAHEQKCGFALESAAHSVGHPAFQFSEGACITRKYLPKKVIETKLSKGEFVAQENDDGTTVLKWKDKRNVSTLSPKHTDKFTRVKVKGKDVQKQAMVIRYNKCKASVDMNDQMIVY</sequence>
<dbReference type="EMBL" id="BGZK01001223">
    <property type="protein sequence ID" value="GBP74812.1"/>
    <property type="molecule type" value="Genomic_DNA"/>
</dbReference>
<gene>
    <name evidence="2" type="ORF">EVAR_43117_1</name>
</gene>
<dbReference type="InterPro" id="IPR029526">
    <property type="entry name" value="PGBD"/>
</dbReference>
<evidence type="ECO:0000313" key="2">
    <source>
        <dbReference type="EMBL" id="GBP74812.1"/>
    </source>
</evidence>
<feature type="domain" description="PiggyBac transposable element-derived protein" evidence="1">
    <location>
        <begin position="46"/>
        <end position="128"/>
    </location>
</feature>
<organism evidence="2 3">
    <name type="scientific">Eumeta variegata</name>
    <name type="common">Bagworm moth</name>
    <name type="synonym">Eumeta japonica</name>
    <dbReference type="NCBI Taxonomy" id="151549"/>
    <lineage>
        <taxon>Eukaryota</taxon>
        <taxon>Metazoa</taxon>
        <taxon>Ecdysozoa</taxon>
        <taxon>Arthropoda</taxon>
        <taxon>Hexapoda</taxon>
        <taxon>Insecta</taxon>
        <taxon>Pterygota</taxon>
        <taxon>Neoptera</taxon>
        <taxon>Endopterygota</taxon>
        <taxon>Lepidoptera</taxon>
        <taxon>Glossata</taxon>
        <taxon>Ditrysia</taxon>
        <taxon>Tineoidea</taxon>
        <taxon>Psychidae</taxon>
        <taxon>Oiketicinae</taxon>
        <taxon>Eumeta</taxon>
    </lineage>
</organism>
<keyword evidence="3" id="KW-1185">Reference proteome</keyword>
<name>A0A4C1YJ20_EUMVA</name>
<dbReference type="AlphaFoldDB" id="A0A4C1YJ20"/>
<protein>
    <recommendedName>
        <fullName evidence="1">PiggyBac transposable element-derived protein domain-containing protein</fullName>
    </recommendedName>
</protein>
<accession>A0A4C1YJ20</accession>
<evidence type="ECO:0000313" key="3">
    <source>
        <dbReference type="Proteomes" id="UP000299102"/>
    </source>
</evidence>
<comment type="caution">
    <text evidence="2">The sequence shown here is derived from an EMBL/GenBank/DDBJ whole genome shotgun (WGS) entry which is preliminary data.</text>
</comment>
<dbReference type="Pfam" id="PF13843">
    <property type="entry name" value="DDE_Tnp_1_7"/>
    <property type="match status" value="1"/>
</dbReference>
<proteinExistence type="predicted"/>
<evidence type="ECO:0000259" key="1">
    <source>
        <dbReference type="Pfam" id="PF13843"/>
    </source>
</evidence>